<dbReference type="SUPFAM" id="SSF52172">
    <property type="entry name" value="CheY-like"/>
    <property type="match status" value="1"/>
</dbReference>
<dbReference type="OrthoDB" id="9802426at2"/>
<dbReference type="InterPro" id="IPR039420">
    <property type="entry name" value="WalR-like"/>
</dbReference>
<dbReference type="InterPro" id="IPR001867">
    <property type="entry name" value="OmpR/PhoB-type_DNA-bd"/>
</dbReference>
<feature type="domain" description="OmpR/PhoB-type" evidence="11">
    <location>
        <begin position="132"/>
        <end position="234"/>
    </location>
</feature>
<evidence type="ECO:0000259" key="11">
    <source>
        <dbReference type="PROSITE" id="PS51755"/>
    </source>
</evidence>
<dbReference type="Gene3D" id="3.40.50.2300">
    <property type="match status" value="1"/>
</dbReference>
<organism evidence="12 13">
    <name type="scientific">Azomonas agilis</name>
    <dbReference type="NCBI Taxonomy" id="116849"/>
    <lineage>
        <taxon>Bacteria</taxon>
        <taxon>Pseudomonadati</taxon>
        <taxon>Pseudomonadota</taxon>
        <taxon>Gammaproteobacteria</taxon>
        <taxon>Pseudomonadales</taxon>
        <taxon>Pseudomonadaceae</taxon>
        <taxon>Azomonas</taxon>
    </lineage>
</organism>
<evidence type="ECO:0000256" key="3">
    <source>
        <dbReference type="ARBA" id="ARBA00022553"/>
    </source>
</evidence>
<dbReference type="Pfam" id="PF00486">
    <property type="entry name" value="Trans_reg_C"/>
    <property type="match status" value="1"/>
</dbReference>
<dbReference type="Pfam" id="PF00072">
    <property type="entry name" value="Response_reg"/>
    <property type="match status" value="1"/>
</dbReference>
<evidence type="ECO:0000313" key="12">
    <source>
        <dbReference type="EMBL" id="TWH64454.1"/>
    </source>
</evidence>
<evidence type="ECO:0000256" key="6">
    <source>
        <dbReference type="ARBA" id="ARBA00023125"/>
    </source>
</evidence>
<dbReference type="PANTHER" id="PTHR48111">
    <property type="entry name" value="REGULATOR OF RPOS"/>
    <property type="match status" value="1"/>
</dbReference>
<evidence type="ECO:0000256" key="8">
    <source>
        <dbReference type="PROSITE-ProRule" id="PRU00169"/>
    </source>
</evidence>
<dbReference type="Proteomes" id="UP000319627">
    <property type="component" value="Unassembled WGS sequence"/>
</dbReference>
<dbReference type="CDD" id="cd00383">
    <property type="entry name" value="trans_reg_C"/>
    <property type="match status" value="1"/>
</dbReference>
<evidence type="ECO:0000256" key="5">
    <source>
        <dbReference type="ARBA" id="ARBA00023015"/>
    </source>
</evidence>
<keyword evidence="4" id="KW-0902">Two-component regulatory system</keyword>
<feature type="modified residue" description="4-aspartylphosphate" evidence="8">
    <location>
        <position position="57"/>
    </location>
</feature>
<dbReference type="InterPro" id="IPR011006">
    <property type="entry name" value="CheY-like_superfamily"/>
</dbReference>
<dbReference type="GO" id="GO:0000976">
    <property type="term" value="F:transcription cis-regulatory region binding"/>
    <property type="evidence" value="ECO:0007669"/>
    <property type="project" value="TreeGrafter"/>
</dbReference>
<dbReference type="EMBL" id="VLKG01000009">
    <property type="protein sequence ID" value="TWH64454.1"/>
    <property type="molecule type" value="Genomic_DNA"/>
</dbReference>
<dbReference type="PANTHER" id="PTHR48111:SF39">
    <property type="entry name" value="TRANSCRIPTIONAL REGULATORY PROTEIN CPXR"/>
    <property type="match status" value="1"/>
</dbReference>
<feature type="DNA-binding region" description="OmpR/PhoB-type" evidence="9">
    <location>
        <begin position="132"/>
        <end position="234"/>
    </location>
</feature>
<keyword evidence="7" id="KW-0804">Transcription</keyword>
<dbReference type="RefSeq" id="WP_144572100.1">
    <property type="nucleotide sequence ID" value="NZ_VLKG01000009.1"/>
</dbReference>
<gene>
    <name evidence="12" type="ORF">LX59_02402</name>
</gene>
<evidence type="ECO:0000256" key="1">
    <source>
        <dbReference type="ARBA" id="ARBA00004496"/>
    </source>
</evidence>
<dbReference type="Gene3D" id="1.10.10.10">
    <property type="entry name" value="Winged helix-like DNA-binding domain superfamily/Winged helix DNA-binding domain"/>
    <property type="match status" value="1"/>
</dbReference>
<evidence type="ECO:0000259" key="10">
    <source>
        <dbReference type="PROSITE" id="PS50110"/>
    </source>
</evidence>
<keyword evidence="13" id="KW-1185">Reference proteome</keyword>
<evidence type="ECO:0000313" key="13">
    <source>
        <dbReference type="Proteomes" id="UP000319627"/>
    </source>
</evidence>
<name>A0A562I157_9GAMM</name>
<dbReference type="InterPro" id="IPR001789">
    <property type="entry name" value="Sig_transdc_resp-reg_receiver"/>
</dbReference>
<protein>
    <submittedName>
        <fullName evidence="12">Two-component system response regulator PfeR</fullName>
    </submittedName>
</protein>
<dbReference type="AlphaFoldDB" id="A0A562I157"/>
<dbReference type="Gene3D" id="6.10.250.690">
    <property type="match status" value="1"/>
</dbReference>
<proteinExistence type="predicted"/>
<comment type="caution">
    <text evidence="12">The sequence shown here is derived from an EMBL/GenBank/DDBJ whole genome shotgun (WGS) entry which is preliminary data.</text>
</comment>
<dbReference type="GO" id="GO:0000156">
    <property type="term" value="F:phosphorelay response regulator activity"/>
    <property type="evidence" value="ECO:0007669"/>
    <property type="project" value="TreeGrafter"/>
</dbReference>
<keyword evidence="6 9" id="KW-0238">DNA-binding</keyword>
<accession>A0A562I157</accession>
<dbReference type="InterPro" id="IPR036388">
    <property type="entry name" value="WH-like_DNA-bd_sf"/>
</dbReference>
<evidence type="ECO:0000256" key="7">
    <source>
        <dbReference type="ARBA" id="ARBA00023163"/>
    </source>
</evidence>
<evidence type="ECO:0000256" key="9">
    <source>
        <dbReference type="PROSITE-ProRule" id="PRU01091"/>
    </source>
</evidence>
<dbReference type="PROSITE" id="PS51755">
    <property type="entry name" value="OMPR_PHOB"/>
    <property type="match status" value="1"/>
</dbReference>
<evidence type="ECO:0000256" key="4">
    <source>
        <dbReference type="ARBA" id="ARBA00023012"/>
    </source>
</evidence>
<sequence>MQPYHEQQILAIEDDALLGQHLSQHLTQRGFNVTLCRDGQKGLQWACQQNFDLILLDILLPNLDGLELLGHLRRSSHQVPVILISALGDEQARITGFSCGADDYLPKPFSMNELQVRVEAILRRVAYERGMPPVSSNQNQLALHFDEEQGDVRLQDQWVGLTPTEYRLLETLTQHQGEVLTKAFLYQHVLRRGYAQHDRSLDMHISNIRRKLMPVGGQKIRLEAVWGRGYVLNVQDSFECR</sequence>
<keyword evidence="3 8" id="KW-0597">Phosphoprotein</keyword>
<dbReference type="PROSITE" id="PS50110">
    <property type="entry name" value="RESPONSE_REGULATORY"/>
    <property type="match status" value="1"/>
</dbReference>
<dbReference type="SMART" id="SM00448">
    <property type="entry name" value="REC"/>
    <property type="match status" value="1"/>
</dbReference>
<keyword evidence="5" id="KW-0805">Transcription regulation</keyword>
<evidence type="ECO:0000256" key="2">
    <source>
        <dbReference type="ARBA" id="ARBA00022490"/>
    </source>
</evidence>
<dbReference type="GO" id="GO:0006355">
    <property type="term" value="P:regulation of DNA-templated transcription"/>
    <property type="evidence" value="ECO:0007669"/>
    <property type="project" value="InterPro"/>
</dbReference>
<dbReference type="SMART" id="SM00862">
    <property type="entry name" value="Trans_reg_C"/>
    <property type="match status" value="1"/>
</dbReference>
<dbReference type="GO" id="GO:0005829">
    <property type="term" value="C:cytosol"/>
    <property type="evidence" value="ECO:0007669"/>
    <property type="project" value="TreeGrafter"/>
</dbReference>
<comment type="subcellular location">
    <subcellularLocation>
        <location evidence="1">Cytoplasm</location>
    </subcellularLocation>
</comment>
<feature type="domain" description="Response regulatory" evidence="10">
    <location>
        <begin position="8"/>
        <end position="122"/>
    </location>
</feature>
<reference evidence="12 13" key="1">
    <citation type="submission" date="2019-07" db="EMBL/GenBank/DDBJ databases">
        <title>Genomic Encyclopedia of Type Strains, Phase I: the one thousand microbial genomes (KMG-I) project.</title>
        <authorList>
            <person name="Kyrpides N."/>
        </authorList>
    </citation>
    <scope>NUCLEOTIDE SEQUENCE [LARGE SCALE GENOMIC DNA]</scope>
    <source>
        <strain evidence="12 13">DSM 375</strain>
    </source>
</reference>
<keyword evidence="2" id="KW-0963">Cytoplasm</keyword>
<dbReference type="GO" id="GO:0032993">
    <property type="term" value="C:protein-DNA complex"/>
    <property type="evidence" value="ECO:0007669"/>
    <property type="project" value="TreeGrafter"/>
</dbReference>